<dbReference type="EMBL" id="LLXJ01003304">
    <property type="protein sequence ID" value="PKB97276.1"/>
    <property type="molecule type" value="Genomic_DNA"/>
</dbReference>
<proteinExistence type="predicted"/>
<sequence>MSQNNLNTLQNNQNDPTFSNLQSTVIQPEHSTSNINYNDMNAIPSDNIFPSFYTNTNNSEQQPTSNEYTASTSTSPLSYDPQYVSPAVSLQHPISPQQSIENIPLFNMISINPSQSEILSFDIPGFKIIVIPTFSQQDNTYLIYSSSNTTNTQFTQFQQ</sequence>
<dbReference type="VEuPathDB" id="FungiDB:RhiirA1_471793"/>
<evidence type="ECO:0000256" key="1">
    <source>
        <dbReference type="SAM" id="MobiDB-lite"/>
    </source>
</evidence>
<protein>
    <submittedName>
        <fullName evidence="2">Uncharacterized protein</fullName>
    </submittedName>
</protein>
<dbReference type="AlphaFoldDB" id="A0A2N0NRS4"/>
<evidence type="ECO:0000313" key="3">
    <source>
        <dbReference type="Proteomes" id="UP000232722"/>
    </source>
</evidence>
<name>A0A2N0NRS4_9GLOM</name>
<feature type="region of interest" description="Disordered" evidence="1">
    <location>
        <begin position="51"/>
        <end position="76"/>
    </location>
</feature>
<evidence type="ECO:0000313" key="2">
    <source>
        <dbReference type="EMBL" id="PKB97276.1"/>
    </source>
</evidence>
<organism evidence="2 3">
    <name type="scientific">Rhizophagus irregularis</name>
    <dbReference type="NCBI Taxonomy" id="588596"/>
    <lineage>
        <taxon>Eukaryota</taxon>
        <taxon>Fungi</taxon>
        <taxon>Fungi incertae sedis</taxon>
        <taxon>Mucoromycota</taxon>
        <taxon>Glomeromycotina</taxon>
        <taxon>Glomeromycetes</taxon>
        <taxon>Glomerales</taxon>
        <taxon>Glomeraceae</taxon>
        <taxon>Rhizophagus</taxon>
    </lineage>
</organism>
<comment type="caution">
    <text evidence="2">The sequence shown here is derived from an EMBL/GenBank/DDBJ whole genome shotgun (WGS) entry which is preliminary data.</text>
</comment>
<accession>A0A2N0NRS4</accession>
<feature type="compositionally biased region" description="Low complexity" evidence="1">
    <location>
        <begin position="1"/>
        <end position="14"/>
    </location>
</feature>
<reference evidence="2 3" key="1">
    <citation type="submission" date="2016-04" db="EMBL/GenBank/DDBJ databases">
        <title>Genome analyses suggest a sexual origin of heterokaryosis in a supposedly ancient asexual fungus.</title>
        <authorList>
            <person name="Ropars J."/>
            <person name="Sedzielewska K."/>
            <person name="Noel J."/>
            <person name="Charron P."/>
            <person name="Farinelli L."/>
            <person name="Marton T."/>
            <person name="Kruger M."/>
            <person name="Pelin A."/>
            <person name="Brachmann A."/>
            <person name="Corradi N."/>
        </authorList>
    </citation>
    <scope>NUCLEOTIDE SEQUENCE [LARGE SCALE GENOMIC DNA]</scope>
    <source>
        <strain evidence="2 3">A5</strain>
    </source>
</reference>
<dbReference type="Proteomes" id="UP000232722">
    <property type="component" value="Unassembled WGS sequence"/>
</dbReference>
<reference evidence="2 3" key="2">
    <citation type="submission" date="2017-09" db="EMBL/GenBank/DDBJ databases">
        <title>Extensive intraspecific genome diversity in a model arbuscular mycorrhizal fungus.</title>
        <authorList>
            <person name="Chen E.C."/>
            <person name="Morin E."/>
            <person name="Beaudet D."/>
            <person name="Noel J."/>
            <person name="Ndikumana S."/>
            <person name="Charron P."/>
            <person name="St-Onge C."/>
            <person name="Giorgi J."/>
            <person name="Grigoriev I.V."/>
            <person name="Roux C."/>
            <person name="Martin F.M."/>
            <person name="Corradi N."/>
        </authorList>
    </citation>
    <scope>NUCLEOTIDE SEQUENCE [LARGE SCALE GENOMIC DNA]</scope>
    <source>
        <strain evidence="2 3">A5</strain>
    </source>
</reference>
<feature type="region of interest" description="Disordered" evidence="1">
    <location>
        <begin position="1"/>
        <end position="20"/>
    </location>
</feature>
<gene>
    <name evidence="2" type="ORF">RhiirA5_433428</name>
</gene>
<feature type="compositionally biased region" description="Polar residues" evidence="1">
    <location>
        <begin position="52"/>
        <end position="76"/>
    </location>
</feature>